<gene>
    <name evidence="5" type="ORF">DCK97_15715</name>
</gene>
<dbReference type="SUPFAM" id="SSF47336">
    <property type="entry name" value="ACP-like"/>
    <property type="match status" value="1"/>
</dbReference>
<evidence type="ECO:0000313" key="5">
    <source>
        <dbReference type="EMBL" id="HAE48863.1"/>
    </source>
</evidence>
<feature type="domain" description="Carrier" evidence="4">
    <location>
        <begin position="1"/>
        <end position="47"/>
    </location>
</feature>
<dbReference type="Pfam" id="PF00550">
    <property type="entry name" value="PP-binding"/>
    <property type="match status" value="1"/>
</dbReference>
<dbReference type="Proteomes" id="UP000257706">
    <property type="component" value="Unassembled WGS sequence"/>
</dbReference>
<keyword evidence="2" id="KW-0596">Phosphopantetheine</keyword>
<dbReference type="GO" id="GO:0047527">
    <property type="term" value="F:2,3-dihydroxybenzoate-serine ligase activity"/>
    <property type="evidence" value="ECO:0007669"/>
    <property type="project" value="TreeGrafter"/>
</dbReference>
<dbReference type="InterPro" id="IPR036736">
    <property type="entry name" value="ACP-like_sf"/>
</dbReference>
<dbReference type="Pfam" id="PF00668">
    <property type="entry name" value="Condensation"/>
    <property type="match status" value="1"/>
</dbReference>
<organism evidence="5 6">
    <name type="scientific">Tistrella mobilis</name>
    <dbReference type="NCBI Taxonomy" id="171437"/>
    <lineage>
        <taxon>Bacteria</taxon>
        <taxon>Pseudomonadati</taxon>
        <taxon>Pseudomonadota</taxon>
        <taxon>Alphaproteobacteria</taxon>
        <taxon>Geminicoccales</taxon>
        <taxon>Geminicoccaceae</taxon>
        <taxon>Tistrella</taxon>
    </lineage>
</organism>
<keyword evidence="3" id="KW-0597">Phosphoprotein</keyword>
<evidence type="ECO:0000313" key="6">
    <source>
        <dbReference type="Proteomes" id="UP000257706"/>
    </source>
</evidence>
<feature type="non-terminal residue" evidence="5">
    <location>
        <position position="1"/>
    </location>
</feature>
<dbReference type="AlphaFoldDB" id="A0A3B9INI6"/>
<comment type="cofactor">
    <cofactor evidence="1">
        <name>pantetheine 4'-phosphate</name>
        <dbReference type="ChEBI" id="CHEBI:47942"/>
    </cofactor>
</comment>
<dbReference type="InterPro" id="IPR023213">
    <property type="entry name" value="CAT-like_dom_sf"/>
</dbReference>
<dbReference type="PANTHER" id="PTHR45527">
    <property type="entry name" value="NONRIBOSOMAL PEPTIDE SYNTHETASE"/>
    <property type="match status" value="1"/>
</dbReference>
<dbReference type="GO" id="GO:0009239">
    <property type="term" value="P:enterobactin biosynthetic process"/>
    <property type="evidence" value="ECO:0007669"/>
    <property type="project" value="TreeGrafter"/>
</dbReference>
<evidence type="ECO:0000259" key="4">
    <source>
        <dbReference type="PROSITE" id="PS50075"/>
    </source>
</evidence>
<dbReference type="PROSITE" id="PS00012">
    <property type="entry name" value="PHOSPHOPANTETHEINE"/>
    <property type="match status" value="1"/>
</dbReference>
<name>A0A3B9INI6_9PROT</name>
<evidence type="ECO:0000256" key="2">
    <source>
        <dbReference type="ARBA" id="ARBA00022450"/>
    </source>
</evidence>
<dbReference type="EMBL" id="DMAI01000250">
    <property type="protein sequence ID" value="HAE48863.1"/>
    <property type="molecule type" value="Genomic_DNA"/>
</dbReference>
<dbReference type="InterPro" id="IPR009081">
    <property type="entry name" value="PP-bd_ACP"/>
</dbReference>
<dbReference type="GO" id="GO:0031177">
    <property type="term" value="F:phosphopantetheine binding"/>
    <property type="evidence" value="ECO:0007669"/>
    <property type="project" value="TreeGrafter"/>
</dbReference>
<feature type="non-terminal residue" evidence="5">
    <location>
        <position position="269"/>
    </location>
</feature>
<dbReference type="PANTHER" id="PTHR45527:SF1">
    <property type="entry name" value="FATTY ACID SYNTHASE"/>
    <property type="match status" value="1"/>
</dbReference>
<dbReference type="InterPro" id="IPR006162">
    <property type="entry name" value="Ppantetheine_attach_site"/>
</dbReference>
<accession>A0A3B9INI6</accession>
<dbReference type="GO" id="GO:0009366">
    <property type="term" value="C:enterobactin synthetase complex"/>
    <property type="evidence" value="ECO:0007669"/>
    <property type="project" value="TreeGrafter"/>
</dbReference>
<sequence length="269" mass="29314">FALGGHSLKAMQVATRLRAVFDVEIGLEELFDHPRLDDLAALVAARRRDAPAAPGPVLDILPVPASSLRPLSFAQERIWFLAQWPDGAVAYNMAMAVRIDGPLDVAAFAEAAAVLPDRHPMLRTCFAAPDGVPLQRVDPEARLLLTTRDLRDLDPVARDAAVTEAAARDAATPFDLTRAPLVRLTLLRLADDAHVLLVNLHHIAGDGWSGQIVLEELTALYATRIGAGPDLPPAPALTYADVADWQRRRLNDAEARRQLDHWRGVLTDP</sequence>
<dbReference type="GO" id="GO:0043041">
    <property type="term" value="P:amino acid activation for nonribosomal peptide biosynthetic process"/>
    <property type="evidence" value="ECO:0007669"/>
    <property type="project" value="TreeGrafter"/>
</dbReference>
<evidence type="ECO:0000256" key="1">
    <source>
        <dbReference type="ARBA" id="ARBA00001957"/>
    </source>
</evidence>
<dbReference type="Gene3D" id="3.30.559.10">
    <property type="entry name" value="Chloramphenicol acetyltransferase-like domain"/>
    <property type="match status" value="1"/>
</dbReference>
<evidence type="ECO:0000256" key="3">
    <source>
        <dbReference type="ARBA" id="ARBA00022553"/>
    </source>
</evidence>
<dbReference type="PROSITE" id="PS50075">
    <property type="entry name" value="CARRIER"/>
    <property type="match status" value="1"/>
</dbReference>
<proteinExistence type="predicted"/>
<reference evidence="5 6" key="1">
    <citation type="journal article" date="2018" name="Nat. Biotechnol.">
        <title>A standardized bacterial taxonomy based on genome phylogeny substantially revises the tree of life.</title>
        <authorList>
            <person name="Parks D.H."/>
            <person name="Chuvochina M."/>
            <person name="Waite D.W."/>
            <person name="Rinke C."/>
            <person name="Skarshewski A."/>
            <person name="Chaumeil P.A."/>
            <person name="Hugenholtz P."/>
        </authorList>
    </citation>
    <scope>NUCLEOTIDE SEQUENCE [LARGE SCALE GENOMIC DNA]</scope>
    <source>
        <strain evidence="5">UBA8739</strain>
    </source>
</reference>
<dbReference type="InterPro" id="IPR001242">
    <property type="entry name" value="Condensation_dom"/>
</dbReference>
<comment type="caution">
    <text evidence="5">The sequence shown here is derived from an EMBL/GenBank/DDBJ whole genome shotgun (WGS) entry which is preliminary data.</text>
</comment>
<dbReference type="Gene3D" id="1.10.1200.10">
    <property type="entry name" value="ACP-like"/>
    <property type="match status" value="1"/>
</dbReference>
<protein>
    <submittedName>
        <fullName evidence="5">Non-ribosomal peptide synthetase</fullName>
    </submittedName>
</protein>
<dbReference type="GO" id="GO:0005829">
    <property type="term" value="C:cytosol"/>
    <property type="evidence" value="ECO:0007669"/>
    <property type="project" value="TreeGrafter"/>
</dbReference>
<dbReference type="SUPFAM" id="SSF52777">
    <property type="entry name" value="CoA-dependent acyltransferases"/>
    <property type="match status" value="1"/>
</dbReference>